<proteinExistence type="predicted"/>
<organism evidence="1 2">
    <name type="scientific">Emticicia soli</name>
    <dbReference type="NCBI Taxonomy" id="2027878"/>
    <lineage>
        <taxon>Bacteria</taxon>
        <taxon>Pseudomonadati</taxon>
        <taxon>Bacteroidota</taxon>
        <taxon>Cytophagia</taxon>
        <taxon>Cytophagales</taxon>
        <taxon>Leadbetterellaceae</taxon>
        <taxon>Emticicia</taxon>
    </lineage>
</organism>
<reference evidence="2" key="1">
    <citation type="journal article" date="2019" name="Int. J. Syst. Evol. Microbiol.">
        <title>The Global Catalogue of Microorganisms (GCM) 10K type strain sequencing project: providing services to taxonomists for standard genome sequencing and annotation.</title>
        <authorList>
            <consortium name="The Broad Institute Genomics Platform"/>
            <consortium name="The Broad Institute Genome Sequencing Center for Infectious Disease"/>
            <person name="Wu L."/>
            <person name="Ma J."/>
        </authorList>
    </citation>
    <scope>NUCLEOTIDE SEQUENCE [LARGE SCALE GENOMIC DNA]</scope>
    <source>
        <strain evidence="2">KCTC 52344</strain>
    </source>
</reference>
<accession>A0ABW5JBJ0</accession>
<comment type="caution">
    <text evidence="1">The sequence shown here is derived from an EMBL/GenBank/DDBJ whole genome shotgun (WGS) entry which is preliminary data.</text>
</comment>
<keyword evidence="2" id="KW-1185">Reference proteome</keyword>
<evidence type="ECO:0000313" key="1">
    <source>
        <dbReference type="EMBL" id="MFD2523171.1"/>
    </source>
</evidence>
<evidence type="ECO:0000313" key="2">
    <source>
        <dbReference type="Proteomes" id="UP001597510"/>
    </source>
</evidence>
<name>A0ABW5JBJ0_9BACT</name>
<dbReference type="EMBL" id="JBHULC010000027">
    <property type="protein sequence ID" value="MFD2523171.1"/>
    <property type="molecule type" value="Genomic_DNA"/>
</dbReference>
<gene>
    <name evidence="1" type="ORF">ACFSR2_19895</name>
</gene>
<dbReference type="RefSeq" id="WP_340239277.1">
    <property type="nucleotide sequence ID" value="NZ_JBBEWC010000012.1"/>
</dbReference>
<protein>
    <submittedName>
        <fullName evidence="1">Uncharacterized protein</fullName>
    </submittedName>
</protein>
<dbReference type="Proteomes" id="UP001597510">
    <property type="component" value="Unassembled WGS sequence"/>
</dbReference>
<sequence length="52" mass="5823">MKTATMQPQGLLPIQEAIDLKDVLRLIGMKELTNNVFSLPNKKKKANEVSVK</sequence>